<dbReference type="PROSITE" id="PS50075">
    <property type="entry name" value="CARRIER"/>
    <property type="match status" value="1"/>
</dbReference>
<dbReference type="SUPFAM" id="SSF56801">
    <property type="entry name" value="Acetyl-CoA synthetase-like"/>
    <property type="match status" value="1"/>
</dbReference>
<proteinExistence type="predicted"/>
<organism evidence="2">
    <name type="scientific">hydrothermal vent metagenome</name>
    <dbReference type="NCBI Taxonomy" id="652676"/>
    <lineage>
        <taxon>unclassified sequences</taxon>
        <taxon>metagenomes</taxon>
        <taxon>ecological metagenomes</taxon>
    </lineage>
</organism>
<reference evidence="2" key="1">
    <citation type="submission" date="2018-06" db="EMBL/GenBank/DDBJ databases">
        <authorList>
            <person name="Zhirakovskaya E."/>
        </authorList>
    </citation>
    <scope>NUCLEOTIDE SEQUENCE</scope>
</reference>
<dbReference type="GO" id="GO:0070566">
    <property type="term" value="F:adenylyltransferase activity"/>
    <property type="evidence" value="ECO:0007669"/>
    <property type="project" value="TreeGrafter"/>
</dbReference>
<dbReference type="GO" id="GO:0005886">
    <property type="term" value="C:plasma membrane"/>
    <property type="evidence" value="ECO:0007669"/>
    <property type="project" value="TreeGrafter"/>
</dbReference>
<dbReference type="Gene3D" id="3.40.50.12780">
    <property type="entry name" value="N-terminal domain of ligase-like"/>
    <property type="match status" value="1"/>
</dbReference>
<dbReference type="Gene3D" id="3.30.300.30">
    <property type="match status" value="1"/>
</dbReference>
<dbReference type="EMBL" id="UOFS01000044">
    <property type="protein sequence ID" value="VAX00538.1"/>
    <property type="molecule type" value="Genomic_DNA"/>
</dbReference>
<protein>
    <submittedName>
        <fullName evidence="2">Polyketide synthase modules and related proteins</fullName>
    </submittedName>
</protein>
<dbReference type="Pfam" id="PF00501">
    <property type="entry name" value="AMP-binding"/>
    <property type="match status" value="1"/>
</dbReference>
<name>A0A3B1AM64_9ZZZZ</name>
<feature type="domain" description="Carrier" evidence="1">
    <location>
        <begin position="575"/>
        <end position="650"/>
    </location>
</feature>
<dbReference type="Gene3D" id="1.10.1200.10">
    <property type="entry name" value="ACP-like"/>
    <property type="match status" value="1"/>
</dbReference>
<dbReference type="InterPro" id="IPR009081">
    <property type="entry name" value="PP-bd_ACP"/>
</dbReference>
<accession>A0A3B1AM64</accession>
<sequence length="650" mass="72770">MLEFTTLIDALTANKNPNRTISYIEGIDSETEISYFDLYNRALSVLHQLQTNGLKAGDELIIFTKDNIAFIDVFWACLFGGIVPVPVAVGISDEHRSKLFKIFQKLSNGYCIANDDDIERLANYAKTNGLSSSFNDLKAKTIAFEKIEINSNKGEIHQAHENDVAFIQFSSGSTSDPKGVVLTHKNIITNLNAIAQGAAYNENDISLSWMPLTHDMGLIGFHLNMIACNMSQCLIPTDLFSRRPLLWMQKTSSKKATVLCSPNFGYKHFLKALGDKTLDNINLSSVRLMYNGAEPISVDLCDEFLTKLSPYGLKRNTMFTVYGLAEATLAVAFPIHGQQYRTIYIDRHQCRMADKVVFIDKDHEDALSFAIEGKPVLDCQVKITDENNSTLAADTIGDVQIKGPNVTQGYYLNEQANMTALTGDGWVNTGDLGFLHDGELIIIGRTKDIIFAHGQNYYPHDLENIALQHKLIELGKIVCYGIRQDKEQRDELILFILYRKDIEGFAVLAREVAKIINEQTGLEADHVIPVKRIPKTTSGKVQRRILGDEYLNGEFDAIISQLDAINAASHVALNEDMTAREKELKEICQSVLKGIVLNINDNFFDAGISSLTLAEIHQKIDDKYPDVVDIIDLFEYQTIKELATFMNEKL</sequence>
<dbReference type="Pfam" id="PF00550">
    <property type="entry name" value="PP-binding"/>
    <property type="match status" value="1"/>
</dbReference>
<evidence type="ECO:0000259" key="1">
    <source>
        <dbReference type="PROSITE" id="PS50075"/>
    </source>
</evidence>
<dbReference type="InterPro" id="IPR042099">
    <property type="entry name" value="ANL_N_sf"/>
</dbReference>
<dbReference type="PANTHER" id="PTHR22754:SF32">
    <property type="entry name" value="DISCO-INTERACTING PROTEIN 2"/>
    <property type="match status" value="1"/>
</dbReference>
<dbReference type="PANTHER" id="PTHR22754">
    <property type="entry name" value="DISCO-INTERACTING PROTEIN 2 DIP2 -RELATED"/>
    <property type="match status" value="1"/>
</dbReference>
<dbReference type="SUPFAM" id="SSF47336">
    <property type="entry name" value="ACP-like"/>
    <property type="match status" value="1"/>
</dbReference>
<gene>
    <name evidence="2" type="ORF">MNBD_GAMMA22-2970</name>
</gene>
<dbReference type="PROSITE" id="PS00455">
    <property type="entry name" value="AMP_BINDING"/>
    <property type="match status" value="1"/>
</dbReference>
<dbReference type="InterPro" id="IPR045851">
    <property type="entry name" value="AMP-bd_C_sf"/>
</dbReference>
<dbReference type="InterPro" id="IPR020845">
    <property type="entry name" value="AMP-binding_CS"/>
</dbReference>
<evidence type="ECO:0000313" key="2">
    <source>
        <dbReference type="EMBL" id="VAX00538.1"/>
    </source>
</evidence>
<dbReference type="InterPro" id="IPR036736">
    <property type="entry name" value="ACP-like_sf"/>
</dbReference>
<dbReference type="InterPro" id="IPR000873">
    <property type="entry name" value="AMP-dep_synth/lig_dom"/>
</dbReference>
<dbReference type="GO" id="GO:0006633">
    <property type="term" value="P:fatty acid biosynthetic process"/>
    <property type="evidence" value="ECO:0007669"/>
    <property type="project" value="TreeGrafter"/>
</dbReference>
<dbReference type="AlphaFoldDB" id="A0A3B1AM64"/>